<protein>
    <recommendedName>
        <fullName evidence="6">BHLH domain-containing protein</fullName>
    </recommendedName>
</protein>
<keyword evidence="4" id="KW-0539">Nucleus</keyword>
<dbReference type="Pfam" id="PF00010">
    <property type="entry name" value="HLH"/>
    <property type="match status" value="1"/>
</dbReference>
<dbReference type="PROSITE" id="PS50888">
    <property type="entry name" value="BHLH"/>
    <property type="match status" value="1"/>
</dbReference>
<evidence type="ECO:0000256" key="2">
    <source>
        <dbReference type="ARBA" id="ARBA00023015"/>
    </source>
</evidence>
<reference evidence="7 8" key="1">
    <citation type="submission" date="2019-09" db="EMBL/GenBank/DDBJ databases">
        <title>A chromosome-level genome assembly of the Chinese tupelo Nyssa sinensis.</title>
        <authorList>
            <person name="Yang X."/>
            <person name="Kang M."/>
            <person name="Yang Y."/>
            <person name="Xiong H."/>
            <person name="Wang M."/>
            <person name="Zhang Z."/>
            <person name="Wang Z."/>
            <person name="Wu H."/>
            <person name="Ma T."/>
            <person name="Liu J."/>
            <person name="Xi Z."/>
        </authorList>
    </citation>
    <scope>NUCLEOTIDE SEQUENCE [LARGE SCALE GENOMIC DNA]</scope>
    <source>
        <strain evidence="7">J267</strain>
        <tissue evidence="7">Leaf</tissue>
    </source>
</reference>
<evidence type="ECO:0000256" key="1">
    <source>
        <dbReference type="ARBA" id="ARBA00004123"/>
    </source>
</evidence>
<keyword evidence="8" id="KW-1185">Reference proteome</keyword>
<comment type="subcellular location">
    <subcellularLocation>
        <location evidence="1">Nucleus</location>
    </subcellularLocation>
</comment>
<keyword evidence="5" id="KW-0175">Coiled coil</keyword>
<dbReference type="PANTHER" id="PTHR13935">
    <property type="entry name" value="ACHAETE-SCUTE TRANSCRIPTION FACTOR-RELATED"/>
    <property type="match status" value="1"/>
</dbReference>
<evidence type="ECO:0000256" key="3">
    <source>
        <dbReference type="ARBA" id="ARBA00023163"/>
    </source>
</evidence>
<accession>A0A5J5BJ85</accession>
<feature type="domain" description="BHLH" evidence="6">
    <location>
        <begin position="7"/>
        <end position="62"/>
    </location>
</feature>
<sequence>MKKSCSAEKLDRKTVERNRRIHMKGLCLKLASIVPPQRFKPSKDVPSQQDLLDHAAIYIKQLKERIEELQRRKELELKNIATNNSSNDIMMLGPRLPVVELRDTGSGIEVLLISGLKKNFLLYKAIRIVEEEGAEIVSASFSTVADKVFHTLHAQVKVSRVGADTSNMYQRLQELVYLD</sequence>
<dbReference type="PANTHER" id="PTHR13935:SF46">
    <property type="entry name" value="TRANSCRIPTION FACTOR BHLH167-RELATED"/>
    <property type="match status" value="1"/>
</dbReference>
<evidence type="ECO:0000259" key="6">
    <source>
        <dbReference type="PROSITE" id="PS50888"/>
    </source>
</evidence>
<dbReference type="EMBL" id="CM018035">
    <property type="protein sequence ID" value="KAA8542658.1"/>
    <property type="molecule type" value="Genomic_DNA"/>
</dbReference>
<dbReference type="InterPro" id="IPR036638">
    <property type="entry name" value="HLH_DNA-bd_sf"/>
</dbReference>
<keyword evidence="3" id="KW-0804">Transcription</keyword>
<evidence type="ECO:0000256" key="5">
    <source>
        <dbReference type="SAM" id="Coils"/>
    </source>
</evidence>
<evidence type="ECO:0000256" key="4">
    <source>
        <dbReference type="ARBA" id="ARBA00023242"/>
    </source>
</evidence>
<proteinExistence type="predicted"/>
<dbReference type="OrthoDB" id="1870484at2759"/>
<feature type="coiled-coil region" evidence="5">
    <location>
        <begin position="52"/>
        <end position="79"/>
    </location>
</feature>
<dbReference type="GO" id="GO:0046983">
    <property type="term" value="F:protein dimerization activity"/>
    <property type="evidence" value="ECO:0007669"/>
    <property type="project" value="InterPro"/>
</dbReference>
<evidence type="ECO:0000313" key="8">
    <source>
        <dbReference type="Proteomes" id="UP000325577"/>
    </source>
</evidence>
<dbReference type="GO" id="GO:0090575">
    <property type="term" value="C:RNA polymerase II transcription regulator complex"/>
    <property type="evidence" value="ECO:0007669"/>
    <property type="project" value="TreeGrafter"/>
</dbReference>
<dbReference type="Proteomes" id="UP000325577">
    <property type="component" value="Linkage Group LG12"/>
</dbReference>
<dbReference type="Gene3D" id="4.10.280.10">
    <property type="entry name" value="Helix-loop-helix DNA-binding domain"/>
    <property type="match status" value="1"/>
</dbReference>
<dbReference type="InterPro" id="IPR015660">
    <property type="entry name" value="MASH1/Ascl1a-like"/>
</dbReference>
<dbReference type="AlphaFoldDB" id="A0A5J5BJ85"/>
<dbReference type="GO" id="GO:0000977">
    <property type="term" value="F:RNA polymerase II transcription regulatory region sequence-specific DNA binding"/>
    <property type="evidence" value="ECO:0007669"/>
    <property type="project" value="TreeGrafter"/>
</dbReference>
<gene>
    <name evidence="7" type="ORF">F0562_023843</name>
</gene>
<keyword evidence="2" id="KW-0805">Transcription regulation</keyword>
<evidence type="ECO:0000313" key="7">
    <source>
        <dbReference type="EMBL" id="KAA8542658.1"/>
    </source>
</evidence>
<dbReference type="GO" id="GO:0000981">
    <property type="term" value="F:DNA-binding transcription factor activity, RNA polymerase II-specific"/>
    <property type="evidence" value="ECO:0007669"/>
    <property type="project" value="TreeGrafter"/>
</dbReference>
<dbReference type="SUPFAM" id="SSF47459">
    <property type="entry name" value="HLH, helix-loop-helix DNA-binding domain"/>
    <property type="match status" value="1"/>
</dbReference>
<dbReference type="InterPro" id="IPR011598">
    <property type="entry name" value="bHLH_dom"/>
</dbReference>
<organism evidence="7 8">
    <name type="scientific">Nyssa sinensis</name>
    <dbReference type="NCBI Taxonomy" id="561372"/>
    <lineage>
        <taxon>Eukaryota</taxon>
        <taxon>Viridiplantae</taxon>
        <taxon>Streptophyta</taxon>
        <taxon>Embryophyta</taxon>
        <taxon>Tracheophyta</taxon>
        <taxon>Spermatophyta</taxon>
        <taxon>Magnoliopsida</taxon>
        <taxon>eudicotyledons</taxon>
        <taxon>Gunneridae</taxon>
        <taxon>Pentapetalae</taxon>
        <taxon>asterids</taxon>
        <taxon>Cornales</taxon>
        <taxon>Nyssaceae</taxon>
        <taxon>Nyssa</taxon>
    </lineage>
</organism>
<name>A0A5J5BJ85_9ASTE</name>